<organism evidence="1 2">
    <name type="scientific">Novosphingobium tardum</name>
    <dbReference type="NCBI Taxonomy" id="1538021"/>
    <lineage>
        <taxon>Bacteria</taxon>
        <taxon>Pseudomonadati</taxon>
        <taxon>Pseudomonadota</taxon>
        <taxon>Alphaproteobacteria</taxon>
        <taxon>Sphingomonadales</taxon>
        <taxon>Sphingomonadaceae</taxon>
        <taxon>Novosphingobium</taxon>
    </lineage>
</organism>
<dbReference type="EMBL" id="JBHSDR010000008">
    <property type="protein sequence ID" value="MFC4296384.1"/>
    <property type="molecule type" value="Genomic_DNA"/>
</dbReference>
<reference evidence="2" key="1">
    <citation type="journal article" date="2019" name="Int. J. Syst. Evol. Microbiol.">
        <title>The Global Catalogue of Microorganisms (GCM) 10K type strain sequencing project: providing services to taxonomists for standard genome sequencing and annotation.</title>
        <authorList>
            <consortium name="The Broad Institute Genomics Platform"/>
            <consortium name="The Broad Institute Genome Sequencing Center for Infectious Disease"/>
            <person name="Wu L."/>
            <person name="Ma J."/>
        </authorList>
    </citation>
    <scope>NUCLEOTIDE SEQUENCE [LARGE SCALE GENOMIC DNA]</scope>
    <source>
        <strain evidence="2">CGMCC 1.12989</strain>
    </source>
</reference>
<dbReference type="Proteomes" id="UP001595828">
    <property type="component" value="Unassembled WGS sequence"/>
</dbReference>
<accession>A0ABV8RUG2</accession>
<keyword evidence="2" id="KW-1185">Reference proteome</keyword>
<protein>
    <submittedName>
        <fullName evidence="1">Uncharacterized protein</fullName>
    </submittedName>
</protein>
<evidence type="ECO:0000313" key="1">
    <source>
        <dbReference type="EMBL" id="MFC4296384.1"/>
    </source>
</evidence>
<sequence>MTAEVAILNKAAVALAADSAVTISSGSSQQKIFDSADKLFELSTSVPVAVMVNGDMNFSQAPLPVLIKDFRGKIAGDFRTVVEASKEFLSFLTKFGVSSPQ</sequence>
<proteinExistence type="predicted"/>
<evidence type="ECO:0000313" key="2">
    <source>
        <dbReference type="Proteomes" id="UP001595828"/>
    </source>
</evidence>
<name>A0ABV8RUG2_9SPHN</name>
<gene>
    <name evidence="1" type="ORF">ACFO0A_15115</name>
</gene>
<comment type="caution">
    <text evidence="1">The sequence shown here is derived from an EMBL/GenBank/DDBJ whole genome shotgun (WGS) entry which is preliminary data.</text>
</comment>